<proteinExistence type="predicted"/>
<organism evidence="1 2">
    <name type="scientific">Marinobacterium aestuariivivens</name>
    <dbReference type="NCBI Taxonomy" id="1698799"/>
    <lineage>
        <taxon>Bacteria</taxon>
        <taxon>Pseudomonadati</taxon>
        <taxon>Pseudomonadota</taxon>
        <taxon>Gammaproteobacteria</taxon>
        <taxon>Oceanospirillales</taxon>
        <taxon>Oceanospirillaceae</taxon>
        <taxon>Marinobacterium</taxon>
    </lineage>
</organism>
<keyword evidence="2" id="KW-1185">Reference proteome</keyword>
<accession>A0ABW2A3K9</accession>
<comment type="caution">
    <text evidence="1">The sequence shown here is derived from an EMBL/GenBank/DDBJ whole genome shotgun (WGS) entry which is preliminary data.</text>
</comment>
<dbReference type="RefSeq" id="WP_379910485.1">
    <property type="nucleotide sequence ID" value="NZ_JBHSWE010000001.1"/>
</dbReference>
<dbReference type="Proteomes" id="UP001596422">
    <property type="component" value="Unassembled WGS sequence"/>
</dbReference>
<evidence type="ECO:0000313" key="2">
    <source>
        <dbReference type="Proteomes" id="UP001596422"/>
    </source>
</evidence>
<evidence type="ECO:0000313" key="1">
    <source>
        <dbReference type="EMBL" id="MFC6672017.1"/>
    </source>
</evidence>
<protein>
    <submittedName>
        <fullName evidence="1">Uncharacterized protein</fullName>
    </submittedName>
</protein>
<name>A0ABW2A3K9_9GAMM</name>
<gene>
    <name evidence="1" type="ORF">ACFQDL_19580</name>
</gene>
<sequence length="60" mass="7118">MIRLPKPRLPDPRPLLRLAHRPLPFFVQRRLVEPLLNRAFAGPWRKMPSSCWKSTASDWI</sequence>
<dbReference type="EMBL" id="JBHSWE010000001">
    <property type="protein sequence ID" value="MFC6672017.1"/>
    <property type="molecule type" value="Genomic_DNA"/>
</dbReference>
<reference evidence="2" key="1">
    <citation type="journal article" date="2019" name="Int. J. Syst. Evol. Microbiol.">
        <title>The Global Catalogue of Microorganisms (GCM) 10K type strain sequencing project: providing services to taxonomists for standard genome sequencing and annotation.</title>
        <authorList>
            <consortium name="The Broad Institute Genomics Platform"/>
            <consortium name="The Broad Institute Genome Sequencing Center for Infectious Disease"/>
            <person name="Wu L."/>
            <person name="Ma J."/>
        </authorList>
    </citation>
    <scope>NUCLEOTIDE SEQUENCE [LARGE SCALE GENOMIC DNA]</scope>
    <source>
        <strain evidence="2">NBRC 111756</strain>
    </source>
</reference>